<evidence type="ECO:0000256" key="7">
    <source>
        <dbReference type="ARBA" id="ARBA00022729"/>
    </source>
</evidence>
<evidence type="ECO:0000256" key="2">
    <source>
        <dbReference type="ARBA" id="ARBA00001966"/>
    </source>
</evidence>
<dbReference type="SUPFAM" id="SSF53706">
    <property type="entry name" value="Formate dehydrogenase/DMSO reductase, domains 1-3"/>
    <property type="match status" value="1"/>
</dbReference>
<evidence type="ECO:0000256" key="8">
    <source>
        <dbReference type="ARBA" id="ARBA00023002"/>
    </source>
</evidence>
<evidence type="ECO:0000259" key="12">
    <source>
        <dbReference type="PROSITE" id="PS51669"/>
    </source>
</evidence>
<keyword evidence="14" id="KW-1185">Reference proteome</keyword>
<keyword evidence="4" id="KW-0004">4Fe-4S</keyword>
<proteinExistence type="inferred from homology"/>
<dbReference type="Pfam" id="PF00384">
    <property type="entry name" value="Molybdopterin"/>
    <property type="match status" value="1"/>
</dbReference>
<dbReference type="InterPro" id="IPR019546">
    <property type="entry name" value="TAT_signal_bac_arc"/>
</dbReference>
<dbReference type="STRING" id="1123285.SAMN05660235_02396"/>
<evidence type="ECO:0000313" key="13">
    <source>
        <dbReference type="EMBL" id="SDF68277.1"/>
    </source>
</evidence>
<keyword evidence="9" id="KW-0408">Iron</keyword>
<dbReference type="SUPFAM" id="SSF50692">
    <property type="entry name" value="ADC-like"/>
    <property type="match status" value="1"/>
</dbReference>
<evidence type="ECO:0000256" key="11">
    <source>
        <dbReference type="SAM" id="SignalP"/>
    </source>
</evidence>
<dbReference type="PANTHER" id="PTHR43742">
    <property type="entry name" value="TRIMETHYLAMINE-N-OXIDE REDUCTASE"/>
    <property type="match status" value="1"/>
</dbReference>
<evidence type="ECO:0000256" key="4">
    <source>
        <dbReference type="ARBA" id="ARBA00022485"/>
    </source>
</evidence>
<dbReference type="PROSITE" id="PS51669">
    <property type="entry name" value="4FE4S_MOW_BIS_MGD"/>
    <property type="match status" value="1"/>
</dbReference>
<keyword evidence="8" id="KW-0560">Oxidoreductase</keyword>
<feature type="signal peptide" evidence="11">
    <location>
        <begin position="1"/>
        <end position="21"/>
    </location>
</feature>
<dbReference type="InterPro" id="IPR006655">
    <property type="entry name" value="Mopterin_OxRdtase_prok_CS"/>
</dbReference>
<dbReference type="Proteomes" id="UP000243333">
    <property type="component" value="Unassembled WGS sequence"/>
</dbReference>
<dbReference type="PROSITE" id="PS00551">
    <property type="entry name" value="MOLYBDOPTERIN_PROK_1"/>
    <property type="match status" value="1"/>
</dbReference>
<dbReference type="InterPro" id="IPR006656">
    <property type="entry name" value="Mopterin_OxRdtase"/>
</dbReference>
<dbReference type="Gene3D" id="3.40.50.740">
    <property type="match status" value="1"/>
</dbReference>
<evidence type="ECO:0000256" key="1">
    <source>
        <dbReference type="ARBA" id="ARBA00001942"/>
    </source>
</evidence>
<dbReference type="EMBL" id="FNBU01000021">
    <property type="protein sequence ID" value="SDF68277.1"/>
    <property type="molecule type" value="Genomic_DNA"/>
</dbReference>
<feature type="domain" description="4Fe-4S Mo/W bis-MGD-type" evidence="12">
    <location>
        <begin position="42"/>
        <end position="98"/>
    </location>
</feature>
<dbReference type="NCBIfam" id="NF012032">
    <property type="entry name" value="PRK15488.1"/>
    <property type="match status" value="1"/>
</dbReference>
<evidence type="ECO:0000313" key="14">
    <source>
        <dbReference type="Proteomes" id="UP000243333"/>
    </source>
</evidence>
<dbReference type="Pfam" id="PF01568">
    <property type="entry name" value="Molydop_binding"/>
    <property type="match status" value="1"/>
</dbReference>
<dbReference type="Gene3D" id="2.40.40.20">
    <property type="match status" value="1"/>
</dbReference>
<dbReference type="PANTHER" id="PTHR43742:SF9">
    <property type="entry name" value="TETRATHIONATE REDUCTASE SUBUNIT A"/>
    <property type="match status" value="1"/>
</dbReference>
<feature type="chain" id="PRO_5017248060" evidence="11">
    <location>
        <begin position="22"/>
        <end position="765"/>
    </location>
</feature>
<comment type="cofactor">
    <cofactor evidence="2">
        <name>[4Fe-4S] cluster</name>
        <dbReference type="ChEBI" id="CHEBI:49883"/>
    </cofactor>
</comment>
<gene>
    <name evidence="13" type="ORF">SAMN05660235_02396</name>
</gene>
<dbReference type="GO" id="GO:0046872">
    <property type="term" value="F:metal ion binding"/>
    <property type="evidence" value="ECO:0007669"/>
    <property type="project" value="UniProtKB-KW"/>
</dbReference>
<dbReference type="GO" id="GO:0051539">
    <property type="term" value="F:4 iron, 4 sulfur cluster binding"/>
    <property type="evidence" value="ECO:0007669"/>
    <property type="project" value="UniProtKB-KW"/>
</dbReference>
<dbReference type="InterPro" id="IPR006963">
    <property type="entry name" value="Mopterin_OxRdtase_4Fe-4S_dom"/>
</dbReference>
<keyword evidence="5" id="KW-0500">Molybdenum</keyword>
<organism evidence="13 14">
    <name type="scientific">Sporolituus thermophilus DSM 23256</name>
    <dbReference type="NCBI Taxonomy" id="1123285"/>
    <lineage>
        <taxon>Bacteria</taxon>
        <taxon>Bacillati</taxon>
        <taxon>Bacillota</taxon>
        <taxon>Negativicutes</taxon>
        <taxon>Selenomonadales</taxon>
        <taxon>Sporomusaceae</taxon>
        <taxon>Sporolituus</taxon>
    </lineage>
</organism>
<evidence type="ECO:0000256" key="9">
    <source>
        <dbReference type="ARBA" id="ARBA00023004"/>
    </source>
</evidence>
<dbReference type="Gene3D" id="2.20.25.90">
    <property type="entry name" value="ADC-like domains"/>
    <property type="match status" value="1"/>
</dbReference>
<comment type="cofactor">
    <cofactor evidence="1">
        <name>Mo-bis(molybdopterin guanine dinucleotide)</name>
        <dbReference type="ChEBI" id="CHEBI:60539"/>
    </cofactor>
</comment>
<protein>
    <submittedName>
        <fullName evidence="13">Thiosulfate reductase / polysulfide reductase chain A</fullName>
    </submittedName>
</protein>
<dbReference type="InterPro" id="IPR006657">
    <property type="entry name" value="MoPterin_dinucl-bd_dom"/>
</dbReference>
<accession>A0A1G7N307</accession>
<dbReference type="InterPro" id="IPR027467">
    <property type="entry name" value="MopterinOxRdtase_cofactor_BS"/>
</dbReference>
<dbReference type="NCBIfam" id="TIGR01409">
    <property type="entry name" value="TAT_signal_seq"/>
    <property type="match status" value="1"/>
</dbReference>
<keyword evidence="7 11" id="KW-0732">Signal</keyword>
<name>A0A1G7N307_9FIRM</name>
<dbReference type="CDD" id="cd02755">
    <property type="entry name" value="MopB_Thiosulfate-R-like"/>
    <property type="match status" value="1"/>
</dbReference>
<keyword evidence="10" id="KW-0411">Iron-sulfur</keyword>
<sequence length="765" mass="84205">MKKFSRRTFLKLSGAATAALAAGSALPRMASLAADSQLEGSAEFKASYCEMCTSRCPIQAKVVDGKTVLINGNPEWAATGGTVCARGGAGFSQLYDPQRLQKPLIRTGARGEGKWKEVSWDEAYAYIAEKMKAIKAQYGPEAMAFANRGGAHMAYMVTLARAYGTPNIFTHESTCPLARTVALEATFGTSALAIDYGNVKYLVSLGRNYFEGLHVAQARAVMNALAKGAKLVSVDPRFSLTSAKAQEWFAIKPGTDLAFVLAINHVLIRDNLYDRDFVEKYTEGFDAVKASVAKYTPAWAEQETGIKAADIERVARELAAARPRAVIDWGWRTQFTPEEFELRRAIVIANMLLGNLEVPGGTFFVKSPPFINGLVGKEVVPNLAGFKIPPFPAPGKPRVDGAKVKGHPNYMVPPGDGAVQIVPEAILTEQPYPIKGWFVLRYNPVITIPNTQRVIEAIKKLDLLVVCDIYMTDTAWYADVVLPESTYLERDEGFNAYHGAVPVYTLRQQVVKPVFDTKPHWQIFQELAQKLDLGAYFPYKDVEEIRLVQMGGKADLVKTAKEKGVLTFGFKPIFLRDKSSVAEFIKKVPEAQALVNDQGIIDKPLTNLKTKSKKIELYSHEAAEAFGRGVPEYRPVEMKKEGQYFYIQGKTAIHTNGHTHNVPWLYNLMGANRLWMHPETAKKLGVTDGATVEITSDYGKQQGKVLVSEGIRPDTVYTYFGFGRLSPGLKRAYKQGINAGMLLPTFVAPVCGTTVQTTGVTIKKV</sequence>
<dbReference type="PROSITE" id="PS00490">
    <property type="entry name" value="MOLYBDOPTERIN_PROK_2"/>
    <property type="match status" value="1"/>
</dbReference>
<evidence type="ECO:0000256" key="5">
    <source>
        <dbReference type="ARBA" id="ARBA00022505"/>
    </source>
</evidence>
<dbReference type="SMART" id="SM00926">
    <property type="entry name" value="Molybdop_Fe4S4"/>
    <property type="match status" value="1"/>
</dbReference>
<dbReference type="Gene3D" id="3.40.228.10">
    <property type="entry name" value="Dimethylsulfoxide Reductase, domain 2"/>
    <property type="match status" value="1"/>
</dbReference>
<dbReference type="Pfam" id="PF04879">
    <property type="entry name" value="Molybdop_Fe4S4"/>
    <property type="match status" value="1"/>
</dbReference>
<dbReference type="GO" id="GO:0016491">
    <property type="term" value="F:oxidoreductase activity"/>
    <property type="evidence" value="ECO:0007669"/>
    <property type="project" value="UniProtKB-KW"/>
</dbReference>
<dbReference type="RefSeq" id="WP_171904666.1">
    <property type="nucleotide sequence ID" value="NZ_FNBU01000021.1"/>
</dbReference>
<dbReference type="CDD" id="cd02778">
    <property type="entry name" value="MopB_CT_Thiosulfate-R-like"/>
    <property type="match status" value="1"/>
</dbReference>
<dbReference type="InterPro" id="IPR050612">
    <property type="entry name" value="Prok_Mopterin_Oxidored"/>
</dbReference>
<dbReference type="AlphaFoldDB" id="A0A1G7N307"/>
<dbReference type="GO" id="GO:0043546">
    <property type="term" value="F:molybdopterin cofactor binding"/>
    <property type="evidence" value="ECO:0007669"/>
    <property type="project" value="InterPro"/>
</dbReference>
<dbReference type="PROSITE" id="PS51318">
    <property type="entry name" value="TAT"/>
    <property type="match status" value="1"/>
</dbReference>
<comment type="similarity">
    <text evidence="3">Belongs to the prokaryotic molybdopterin-containing oxidoreductase family.</text>
</comment>
<keyword evidence="6" id="KW-0479">Metal-binding</keyword>
<evidence type="ECO:0000256" key="3">
    <source>
        <dbReference type="ARBA" id="ARBA00010312"/>
    </source>
</evidence>
<evidence type="ECO:0000256" key="6">
    <source>
        <dbReference type="ARBA" id="ARBA00022723"/>
    </source>
</evidence>
<reference evidence="14" key="1">
    <citation type="submission" date="2016-10" db="EMBL/GenBank/DDBJ databases">
        <authorList>
            <person name="Varghese N."/>
            <person name="Submissions S."/>
        </authorList>
    </citation>
    <scope>NUCLEOTIDE SEQUENCE [LARGE SCALE GENOMIC DNA]</scope>
    <source>
        <strain evidence="14">DSM 23256</strain>
    </source>
</reference>
<dbReference type="InterPro" id="IPR009010">
    <property type="entry name" value="Asp_de-COase-like_dom_sf"/>
</dbReference>
<evidence type="ECO:0000256" key="10">
    <source>
        <dbReference type="ARBA" id="ARBA00023014"/>
    </source>
</evidence>
<dbReference type="InterPro" id="IPR006311">
    <property type="entry name" value="TAT_signal"/>
</dbReference>